<feature type="binding site" evidence="1">
    <location>
        <position position="109"/>
    </location>
    <ligand>
        <name>L-histidine</name>
        <dbReference type="ChEBI" id="CHEBI:57595"/>
    </ligand>
</feature>
<sequence length="360" mass="39529">MSIAAQRAVAERLRAAFEAAGGQPVECSILQPARVFLDLYGEDIRARAYVTQDPDRGEQMLRPDFTLPVVQMHMSHGAEIARYTYSGEVFRRQEDHPERASEYLQVGYEVFDGRDPAAADAEVFSLFSEVLKPYGLRAATGDMGILLAAVQGLETSERRRAALLRHIWRPKRFRALMDRFSGRAPVPPTRAALLAAEDPMAGAGTMIGLRSQEEIAARISALREDAAEPPLSAGQVALIDAVLAVRETCVFALEHLRDIAVDMPSIGTAVEQFSRRCDAMYQRGVDVQKLDFEAAYGRTSMEYYDGFVFGFYPEARPDLPPVATGGRYDALTQRLGDGASIPAVGGVIRPDILCSLEQGQ</sequence>
<dbReference type="InterPro" id="IPR004516">
    <property type="entry name" value="HisRS/HisZ"/>
</dbReference>
<feature type="domain" description="Class II Histidinyl-tRNA synthetase (HisRS)-like catalytic core" evidence="2">
    <location>
        <begin position="4"/>
        <end position="195"/>
    </location>
</feature>
<dbReference type="EMBL" id="FZNN01000001">
    <property type="protein sequence ID" value="SNR25550.1"/>
    <property type="molecule type" value="Genomic_DNA"/>
</dbReference>
<dbReference type="PIRSF" id="PIRSF001549">
    <property type="entry name" value="His-tRNA_synth"/>
    <property type="match status" value="1"/>
</dbReference>
<dbReference type="GO" id="GO:0005737">
    <property type="term" value="C:cytoplasm"/>
    <property type="evidence" value="ECO:0007669"/>
    <property type="project" value="InterPro"/>
</dbReference>
<dbReference type="GO" id="GO:0016757">
    <property type="term" value="F:glycosyltransferase activity"/>
    <property type="evidence" value="ECO:0007669"/>
    <property type="project" value="UniProtKB-KW"/>
</dbReference>
<organism evidence="3 4">
    <name type="scientific">Puniceibacterium sediminis</name>
    <dbReference type="NCBI Taxonomy" id="1608407"/>
    <lineage>
        <taxon>Bacteria</taxon>
        <taxon>Pseudomonadati</taxon>
        <taxon>Pseudomonadota</taxon>
        <taxon>Alphaproteobacteria</taxon>
        <taxon>Rhodobacterales</taxon>
        <taxon>Paracoccaceae</taxon>
        <taxon>Puniceibacterium</taxon>
    </lineage>
</organism>
<dbReference type="OrthoDB" id="9797914at2"/>
<keyword evidence="4" id="KW-1185">Reference proteome</keyword>
<keyword evidence="3" id="KW-0328">Glycosyltransferase</keyword>
<feature type="binding site" evidence="1">
    <location>
        <begin position="64"/>
        <end position="66"/>
    </location>
    <ligand>
        <name>L-histidine</name>
        <dbReference type="ChEBI" id="CHEBI:57595"/>
    </ligand>
</feature>
<keyword evidence="3" id="KW-0808">Transferase</keyword>
<dbReference type="InterPro" id="IPR041715">
    <property type="entry name" value="HisRS-like_core"/>
</dbReference>
<feature type="domain" description="Class II Histidinyl-tRNA synthetase (HisRS)-like catalytic core" evidence="2">
    <location>
        <begin position="221"/>
        <end position="347"/>
    </location>
</feature>
<dbReference type="GO" id="GO:0004821">
    <property type="term" value="F:histidine-tRNA ligase activity"/>
    <property type="evidence" value="ECO:0007669"/>
    <property type="project" value="TreeGrafter"/>
</dbReference>
<feature type="binding site" evidence="1">
    <location>
        <position position="91"/>
    </location>
    <ligand>
        <name>L-histidine</name>
        <dbReference type="ChEBI" id="CHEBI:57595"/>
    </ligand>
</feature>
<evidence type="ECO:0000259" key="2">
    <source>
        <dbReference type="Pfam" id="PF13393"/>
    </source>
</evidence>
<proteinExistence type="predicted"/>
<dbReference type="Proteomes" id="UP000198417">
    <property type="component" value="Unassembled WGS sequence"/>
</dbReference>
<feature type="binding site" evidence="1">
    <location>
        <position position="105"/>
    </location>
    <ligand>
        <name>L-histidine</name>
        <dbReference type="ChEBI" id="CHEBI:57595"/>
    </ligand>
</feature>
<gene>
    <name evidence="3" type="ORF">SAMN06265370_101120</name>
</gene>
<evidence type="ECO:0000313" key="3">
    <source>
        <dbReference type="EMBL" id="SNR25550.1"/>
    </source>
</evidence>
<feature type="binding site" evidence="1">
    <location>
        <begin position="303"/>
        <end position="304"/>
    </location>
    <ligand>
        <name>L-histidine</name>
        <dbReference type="ChEBI" id="CHEBI:57595"/>
    </ligand>
</feature>
<dbReference type="GO" id="GO:0006427">
    <property type="term" value="P:histidyl-tRNA aminoacylation"/>
    <property type="evidence" value="ECO:0007669"/>
    <property type="project" value="TreeGrafter"/>
</dbReference>
<evidence type="ECO:0000313" key="4">
    <source>
        <dbReference type="Proteomes" id="UP000198417"/>
    </source>
</evidence>
<dbReference type="NCBIfam" id="NF008952">
    <property type="entry name" value="PRK12295.1-5"/>
    <property type="match status" value="1"/>
</dbReference>
<dbReference type="SUPFAM" id="SSF55681">
    <property type="entry name" value="Class II aaRS and biotin synthetases"/>
    <property type="match status" value="1"/>
</dbReference>
<dbReference type="AlphaFoldDB" id="A0A238UTQ0"/>
<protein>
    <submittedName>
        <fullName evidence="3">ATP phosphoribosyltransferase regulatory subunit</fullName>
    </submittedName>
</protein>
<reference evidence="3 4" key="1">
    <citation type="submission" date="2017-06" db="EMBL/GenBank/DDBJ databases">
        <authorList>
            <person name="Kim H.J."/>
            <person name="Triplett B.A."/>
        </authorList>
    </citation>
    <scope>NUCLEOTIDE SEQUENCE [LARGE SCALE GENOMIC DNA]</scope>
    <source>
        <strain evidence="3 4">DSM 29052</strain>
    </source>
</reference>
<accession>A0A238UTQ0</accession>
<dbReference type="RefSeq" id="WP_089268575.1">
    <property type="nucleotide sequence ID" value="NZ_FZNN01000001.1"/>
</dbReference>
<dbReference type="PANTHER" id="PTHR43707">
    <property type="entry name" value="HISTIDYL-TRNA SYNTHETASE"/>
    <property type="match status" value="1"/>
</dbReference>
<dbReference type="PANTHER" id="PTHR43707:SF1">
    <property type="entry name" value="HISTIDINE--TRNA LIGASE, MITOCHONDRIAL-RELATED"/>
    <property type="match status" value="1"/>
</dbReference>
<evidence type="ECO:0000256" key="1">
    <source>
        <dbReference type="PIRSR" id="PIRSR001549-1"/>
    </source>
</evidence>
<dbReference type="InterPro" id="IPR045864">
    <property type="entry name" value="aa-tRNA-synth_II/BPL/LPL"/>
</dbReference>
<dbReference type="Pfam" id="PF13393">
    <property type="entry name" value="tRNA-synt_His"/>
    <property type="match status" value="2"/>
</dbReference>
<dbReference type="Gene3D" id="3.30.930.10">
    <property type="entry name" value="Bira Bifunctional Protein, Domain 2"/>
    <property type="match status" value="1"/>
</dbReference>
<name>A0A238UTQ0_9RHOB</name>